<comment type="caution">
    <text evidence="1">The sequence shown here is derived from an EMBL/GenBank/DDBJ whole genome shotgun (WGS) entry which is preliminary data.</text>
</comment>
<gene>
    <name evidence="1" type="ORF">ACFFJH_16550</name>
</gene>
<protein>
    <submittedName>
        <fullName evidence="1">Uncharacterized protein</fullName>
    </submittedName>
</protein>
<organism evidence="1 2">
    <name type="scientific">Undibacterium danionis</name>
    <dbReference type="NCBI Taxonomy" id="1812100"/>
    <lineage>
        <taxon>Bacteria</taxon>
        <taxon>Pseudomonadati</taxon>
        <taxon>Pseudomonadota</taxon>
        <taxon>Betaproteobacteria</taxon>
        <taxon>Burkholderiales</taxon>
        <taxon>Oxalobacteraceae</taxon>
        <taxon>Undibacterium</taxon>
    </lineage>
</organism>
<evidence type="ECO:0000313" key="2">
    <source>
        <dbReference type="Proteomes" id="UP001589844"/>
    </source>
</evidence>
<proteinExistence type="predicted"/>
<dbReference type="RefSeq" id="WP_390214049.1">
    <property type="nucleotide sequence ID" value="NZ_JBHLXJ010000018.1"/>
</dbReference>
<sequence length="100" mass="12007">MNIRKRILMQIAYLIHRGEEFEFVDGKRRYEGVCLWSWQEIQNELPKRISPIYIYAESIRRVGIWRFIPLSKARKLSIAYQSKILLNSPDSNLTFEVVEF</sequence>
<reference evidence="1 2" key="1">
    <citation type="submission" date="2024-09" db="EMBL/GenBank/DDBJ databases">
        <authorList>
            <person name="Sun Q."/>
            <person name="Mori K."/>
        </authorList>
    </citation>
    <scope>NUCLEOTIDE SEQUENCE [LARGE SCALE GENOMIC DNA]</scope>
    <source>
        <strain evidence="1 2">CCM 8677</strain>
    </source>
</reference>
<accession>A0ABV6IIG4</accession>
<name>A0ABV6IIG4_9BURK</name>
<dbReference type="Proteomes" id="UP001589844">
    <property type="component" value="Unassembled WGS sequence"/>
</dbReference>
<evidence type="ECO:0000313" key="1">
    <source>
        <dbReference type="EMBL" id="MFC0351432.1"/>
    </source>
</evidence>
<dbReference type="EMBL" id="JBHLXJ010000018">
    <property type="protein sequence ID" value="MFC0351432.1"/>
    <property type="molecule type" value="Genomic_DNA"/>
</dbReference>
<keyword evidence="2" id="KW-1185">Reference proteome</keyword>